<protein>
    <recommendedName>
        <fullName evidence="4">37S ribosomal protein S25, mitochondrial</fullName>
    </recommendedName>
</protein>
<sequence length="357" mass="40009">MIRPQVRQVLLSEPARLVERGLWFSIRQFSHTQRQAIESKGGSPVRPGPATGSDKSTTSSSRPPLSRAKTSPNPRSSAYDRARPQRVVDARSLAASQAGGQPANVLRVPKLRNIRNLIPSRNRKPRPQPAAIKAKAGPKRRESARPRRTRKQSEDEEGDDLRETQIEAVLREQSAKGSQVPIRYNPRIHNFSTLKETWPSLPMDAASRASSALEKLSWLSDRYPNGYVPPHELGRRLFEGQNVLFFSEEEKARAVEEARKLAQRRADRLSQRKGDLVEPEEISFKGISAENREKLLAGIVRGEYPRLEVSTNKSPILEAVSKNLRNNQTYHTAGKSSQFVAKLNSLIVSSRHTRSAA</sequence>
<evidence type="ECO:0000313" key="2">
    <source>
        <dbReference type="EMBL" id="TQB74892.1"/>
    </source>
</evidence>
<organism evidence="2 3">
    <name type="scientific">Monascus purpureus</name>
    <name type="common">Red mold</name>
    <name type="synonym">Monascus anka</name>
    <dbReference type="NCBI Taxonomy" id="5098"/>
    <lineage>
        <taxon>Eukaryota</taxon>
        <taxon>Fungi</taxon>
        <taxon>Dikarya</taxon>
        <taxon>Ascomycota</taxon>
        <taxon>Pezizomycotina</taxon>
        <taxon>Eurotiomycetes</taxon>
        <taxon>Eurotiomycetidae</taxon>
        <taxon>Eurotiales</taxon>
        <taxon>Aspergillaceae</taxon>
        <taxon>Monascus</taxon>
    </lineage>
</organism>
<dbReference type="AlphaFoldDB" id="A0A507R2I3"/>
<accession>A0A507R2I3</accession>
<dbReference type="STRING" id="5098.A0A507R2I3"/>
<proteinExistence type="predicted"/>
<keyword evidence="3" id="KW-1185">Reference proteome</keyword>
<feature type="region of interest" description="Disordered" evidence="1">
    <location>
        <begin position="33"/>
        <end position="163"/>
    </location>
</feature>
<feature type="compositionally biased region" description="Basic and acidic residues" evidence="1">
    <location>
        <begin position="78"/>
        <end position="89"/>
    </location>
</feature>
<evidence type="ECO:0000313" key="3">
    <source>
        <dbReference type="Proteomes" id="UP000319663"/>
    </source>
</evidence>
<dbReference type="Proteomes" id="UP000319663">
    <property type="component" value="Unassembled WGS sequence"/>
</dbReference>
<reference evidence="2 3" key="1">
    <citation type="submission" date="2019-06" db="EMBL/GenBank/DDBJ databases">
        <title>Wine fermentation using esterase from Monascus purpureus.</title>
        <authorList>
            <person name="Geng C."/>
            <person name="Zhang Y."/>
        </authorList>
    </citation>
    <scope>NUCLEOTIDE SEQUENCE [LARGE SCALE GENOMIC DNA]</scope>
    <source>
        <strain evidence="2">HQ1</strain>
    </source>
</reference>
<dbReference type="EMBL" id="VIFY01000026">
    <property type="protein sequence ID" value="TQB74892.1"/>
    <property type="molecule type" value="Genomic_DNA"/>
</dbReference>
<evidence type="ECO:0000256" key="1">
    <source>
        <dbReference type="SAM" id="MobiDB-lite"/>
    </source>
</evidence>
<evidence type="ECO:0008006" key="4">
    <source>
        <dbReference type="Google" id="ProtNLM"/>
    </source>
</evidence>
<gene>
    <name evidence="2" type="ORF">MPDQ_004123</name>
</gene>
<feature type="compositionally biased region" description="Low complexity" evidence="1">
    <location>
        <begin position="56"/>
        <end position="67"/>
    </location>
</feature>
<comment type="caution">
    <text evidence="2">The sequence shown here is derived from an EMBL/GenBank/DDBJ whole genome shotgun (WGS) entry which is preliminary data.</text>
</comment>
<name>A0A507R2I3_MONPU</name>